<dbReference type="InterPro" id="IPR045156">
    <property type="entry name" value="Vac8"/>
</dbReference>
<sequence length="528" mass="56041">MGFRDSLDLRPPTRLKGLAAALSRALWMQGGLQTTSPEALDSTSADKIADALAGTEEIPDNDEDEEEAIIGLSATRSVSGWLEIIQSPAASSKERQHALKSLARFSAVRDDCQAIVRVISDARSKIAFSTSSARSSARPSPAGSRNQSGDLKRPSGLSSHTSHTSQTSSLELRDVSSASMRAQIQAALELPDDALGRVSELKTKMPFEIPGSNVAGGKDSRARSARPSSGRPSWELKRGRPAPSPAEYAVTTLANVAMSSYQHAELVLCEGTMMALLNLMILGEAWAEKCAGHALVCLCTQIKHALDKQDKDTVSRMLDAVAADACSAMHMLTQALVCESEACQRSAIMIASLTTSWTTFSEEQHEQLAEAGGVAGLVRYIESAKDGNVPAAAALLGSLVKHLGQRREACAAGAVPALVRLLPLDSNAVESCRTLYRIVQSRPSEQSECLRIIAEGGISKLVACLAPERADTVRDAAAFTLGCLAQRCTRSKRFILAAKGIPALVDALNIANLKVLRLAASSCHSQQS</sequence>
<dbReference type="InterPro" id="IPR000225">
    <property type="entry name" value="Armadillo"/>
</dbReference>
<keyword evidence="5" id="KW-0472">Membrane</keyword>
<feature type="compositionally biased region" description="Low complexity" evidence="8">
    <location>
        <begin position="158"/>
        <end position="169"/>
    </location>
</feature>
<dbReference type="SUPFAM" id="SSF48371">
    <property type="entry name" value="ARM repeat"/>
    <property type="match status" value="1"/>
</dbReference>
<dbReference type="InterPro" id="IPR016024">
    <property type="entry name" value="ARM-type_fold"/>
</dbReference>
<keyword evidence="3" id="KW-0926">Vacuole</keyword>
<name>A0AAW1QH31_9CHLO</name>
<organism evidence="9 10">
    <name type="scientific">Apatococcus lobatus</name>
    <dbReference type="NCBI Taxonomy" id="904363"/>
    <lineage>
        <taxon>Eukaryota</taxon>
        <taxon>Viridiplantae</taxon>
        <taxon>Chlorophyta</taxon>
        <taxon>core chlorophytes</taxon>
        <taxon>Trebouxiophyceae</taxon>
        <taxon>Chlorellales</taxon>
        <taxon>Chlorellaceae</taxon>
        <taxon>Apatococcus</taxon>
    </lineage>
</organism>
<feature type="region of interest" description="Disordered" evidence="8">
    <location>
        <begin position="207"/>
        <end position="243"/>
    </location>
</feature>
<evidence type="ECO:0000256" key="4">
    <source>
        <dbReference type="ARBA" id="ARBA00022737"/>
    </source>
</evidence>
<dbReference type="GO" id="GO:0043495">
    <property type="term" value="F:protein-membrane adaptor activity"/>
    <property type="evidence" value="ECO:0007669"/>
    <property type="project" value="InterPro"/>
</dbReference>
<evidence type="ECO:0000256" key="3">
    <source>
        <dbReference type="ARBA" id="ARBA00022554"/>
    </source>
</evidence>
<evidence type="ECO:0000313" key="9">
    <source>
        <dbReference type="EMBL" id="KAK9820717.1"/>
    </source>
</evidence>
<dbReference type="Proteomes" id="UP001438707">
    <property type="component" value="Unassembled WGS sequence"/>
</dbReference>
<dbReference type="GO" id="GO:0071562">
    <property type="term" value="P:nucleus-vacuole junction assembly"/>
    <property type="evidence" value="ECO:0007669"/>
    <property type="project" value="InterPro"/>
</dbReference>
<keyword evidence="6" id="KW-0449">Lipoprotein</keyword>
<gene>
    <name evidence="9" type="ORF">WJX74_001397</name>
</gene>
<evidence type="ECO:0000256" key="7">
    <source>
        <dbReference type="ARBA" id="ARBA00026209"/>
    </source>
</evidence>
<evidence type="ECO:0000256" key="8">
    <source>
        <dbReference type="SAM" id="MobiDB-lite"/>
    </source>
</evidence>
<evidence type="ECO:0000256" key="5">
    <source>
        <dbReference type="ARBA" id="ARBA00023136"/>
    </source>
</evidence>
<evidence type="ECO:0000256" key="6">
    <source>
        <dbReference type="ARBA" id="ARBA00023288"/>
    </source>
</evidence>
<dbReference type="Gene3D" id="1.25.10.10">
    <property type="entry name" value="Leucine-rich Repeat Variant"/>
    <property type="match status" value="2"/>
</dbReference>
<evidence type="ECO:0000256" key="1">
    <source>
        <dbReference type="ARBA" id="ARBA00004592"/>
    </source>
</evidence>
<keyword evidence="10" id="KW-1185">Reference proteome</keyword>
<reference evidence="9 10" key="1">
    <citation type="journal article" date="2024" name="Nat. Commun.">
        <title>Phylogenomics reveals the evolutionary origins of lichenization in chlorophyte algae.</title>
        <authorList>
            <person name="Puginier C."/>
            <person name="Libourel C."/>
            <person name="Otte J."/>
            <person name="Skaloud P."/>
            <person name="Haon M."/>
            <person name="Grisel S."/>
            <person name="Petersen M."/>
            <person name="Berrin J.G."/>
            <person name="Delaux P.M."/>
            <person name="Dal Grande F."/>
            <person name="Keller J."/>
        </authorList>
    </citation>
    <scope>NUCLEOTIDE SEQUENCE [LARGE SCALE GENOMIC DNA]</scope>
    <source>
        <strain evidence="9 10">SAG 2145</strain>
    </source>
</reference>
<keyword evidence="4" id="KW-0677">Repeat</keyword>
<proteinExistence type="inferred from homology"/>
<comment type="caution">
    <text evidence="9">The sequence shown here is derived from an EMBL/GenBank/DDBJ whole genome shotgun (WGS) entry which is preliminary data.</text>
</comment>
<dbReference type="SMART" id="SM00185">
    <property type="entry name" value="ARM"/>
    <property type="match status" value="3"/>
</dbReference>
<protein>
    <recommendedName>
        <fullName evidence="7">Vacuolar protein 8</fullName>
    </recommendedName>
</protein>
<dbReference type="EMBL" id="JALJOS010000044">
    <property type="protein sequence ID" value="KAK9820717.1"/>
    <property type="molecule type" value="Genomic_DNA"/>
</dbReference>
<dbReference type="GO" id="GO:0005774">
    <property type="term" value="C:vacuolar membrane"/>
    <property type="evidence" value="ECO:0007669"/>
    <property type="project" value="UniProtKB-SubCell"/>
</dbReference>
<evidence type="ECO:0000313" key="10">
    <source>
        <dbReference type="Proteomes" id="UP001438707"/>
    </source>
</evidence>
<comment type="subcellular location">
    <subcellularLocation>
        <location evidence="1">Vacuole membrane</location>
        <topology evidence="1">Lipid-anchor</topology>
    </subcellularLocation>
</comment>
<evidence type="ECO:0000256" key="2">
    <source>
        <dbReference type="ARBA" id="ARBA00005462"/>
    </source>
</evidence>
<comment type="similarity">
    <text evidence="2">Belongs to the beta-catenin family.</text>
</comment>
<dbReference type="PANTHER" id="PTHR47249:SF1">
    <property type="entry name" value="VACUOLAR PROTEIN 8"/>
    <property type="match status" value="1"/>
</dbReference>
<dbReference type="AlphaFoldDB" id="A0AAW1QH31"/>
<dbReference type="InterPro" id="IPR011989">
    <property type="entry name" value="ARM-like"/>
</dbReference>
<accession>A0AAW1QH31</accession>
<feature type="compositionally biased region" description="Low complexity" evidence="8">
    <location>
        <begin position="129"/>
        <end position="145"/>
    </location>
</feature>
<dbReference type="PANTHER" id="PTHR47249">
    <property type="entry name" value="VACUOLAR PROTEIN 8"/>
    <property type="match status" value="1"/>
</dbReference>
<feature type="region of interest" description="Disordered" evidence="8">
    <location>
        <begin position="129"/>
        <end position="176"/>
    </location>
</feature>